<feature type="transmembrane region" description="Helical" evidence="2">
    <location>
        <begin position="20"/>
        <end position="42"/>
    </location>
</feature>
<proteinExistence type="predicted"/>
<evidence type="ECO:0000313" key="3">
    <source>
        <dbReference type="EMBL" id="SIT56230.1"/>
    </source>
</evidence>
<sequence length="72" mass="7581">MLAGSGWAAWGPASRTDLLPVTRLIVIVLMLGSFALAFAQLVRQSEETSLRPQPTASRCGDAAGTPCPQRAL</sequence>
<accession>A0A1R3VCX6</accession>
<keyword evidence="4" id="KW-1185">Reference proteome</keyword>
<dbReference type="AlphaFoldDB" id="A0A1R3VCX6"/>
<reference evidence="4" key="1">
    <citation type="submission" date="2017-01" db="EMBL/GenBank/DDBJ databases">
        <authorList>
            <person name="Brunel B."/>
        </authorList>
    </citation>
    <scope>NUCLEOTIDE SEQUENCE [LARGE SCALE GENOMIC DNA]</scope>
</reference>
<dbReference type="EMBL" id="FTPD01000020">
    <property type="protein sequence ID" value="SIT56230.1"/>
    <property type="molecule type" value="Genomic_DNA"/>
</dbReference>
<protein>
    <submittedName>
        <fullName evidence="3">Uncharacterized protein</fullName>
    </submittedName>
</protein>
<dbReference type="Proteomes" id="UP000188388">
    <property type="component" value="Unassembled WGS sequence"/>
</dbReference>
<gene>
    <name evidence="3" type="ORF">BQ8794_270057</name>
</gene>
<organism evidence="3 4">
    <name type="scientific">Mesorhizobium prunaredense</name>
    <dbReference type="NCBI Taxonomy" id="1631249"/>
    <lineage>
        <taxon>Bacteria</taxon>
        <taxon>Pseudomonadati</taxon>
        <taxon>Pseudomonadota</taxon>
        <taxon>Alphaproteobacteria</taxon>
        <taxon>Hyphomicrobiales</taxon>
        <taxon>Phyllobacteriaceae</taxon>
        <taxon>Mesorhizobium</taxon>
    </lineage>
</organism>
<keyword evidence="2" id="KW-0472">Membrane</keyword>
<evidence type="ECO:0000256" key="2">
    <source>
        <dbReference type="SAM" id="Phobius"/>
    </source>
</evidence>
<evidence type="ECO:0000256" key="1">
    <source>
        <dbReference type="SAM" id="MobiDB-lite"/>
    </source>
</evidence>
<evidence type="ECO:0000313" key="4">
    <source>
        <dbReference type="Proteomes" id="UP000188388"/>
    </source>
</evidence>
<keyword evidence="2" id="KW-1133">Transmembrane helix</keyword>
<keyword evidence="2" id="KW-0812">Transmembrane</keyword>
<feature type="region of interest" description="Disordered" evidence="1">
    <location>
        <begin position="47"/>
        <end position="72"/>
    </location>
</feature>
<name>A0A1R3VCX6_9HYPH</name>